<keyword evidence="1" id="KW-0479">Metal-binding</keyword>
<reference evidence="2" key="1">
    <citation type="journal article" date="2021" name="PeerJ">
        <title>Extensive microbial diversity within the chicken gut microbiome revealed by metagenomics and culture.</title>
        <authorList>
            <person name="Gilroy R."/>
            <person name="Ravi A."/>
            <person name="Getino M."/>
            <person name="Pursley I."/>
            <person name="Horton D.L."/>
            <person name="Alikhan N.F."/>
            <person name="Baker D."/>
            <person name="Gharbi K."/>
            <person name="Hall N."/>
            <person name="Watson M."/>
            <person name="Adriaenssens E.M."/>
            <person name="Foster-Nyarko E."/>
            <person name="Jarju S."/>
            <person name="Secka A."/>
            <person name="Antonio M."/>
            <person name="Oren A."/>
            <person name="Chaudhuri R.R."/>
            <person name="La Ragione R."/>
            <person name="Hildebrand F."/>
            <person name="Pallen M.J."/>
        </authorList>
    </citation>
    <scope>NUCLEOTIDE SEQUENCE</scope>
    <source>
        <strain evidence="2">CHK124-7917</strain>
    </source>
</reference>
<dbReference type="Proteomes" id="UP000697330">
    <property type="component" value="Unassembled WGS sequence"/>
</dbReference>
<evidence type="ECO:0000256" key="1">
    <source>
        <dbReference type="PIRSR" id="PIRSR005902-1"/>
    </source>
</evidence>
<dbReference type="InterPro" id="IPR001130">
    <property type="entry name" value="TatD-like"/>
</dbReference>
<dbReference type="GO" id="GO:0046872">
    <property type="term" value="F:metal ion binding"/>
    <property type="evidence" value="ECO:0007669"/>
    <property type="project" value="UniProtKB-KW"/>
</dbReference>
<evidence type="ECO:0000313" key="3">
    <source>
        <dbReference type="Proteomes" id="UP000697330"/>
    </source>
</evidence>
<accession>A0A921GGB1</accession>
<comment type="caution">
    <text evidence="2">The sequence shown here is derived from an EMBL/GenBank/DDBJ whole genome shotgun (WGS) entry which is preliminary data.</text>
</comment>
<gene>
    <name evidence="2" type="ORF">K8U72_06065</name>
</gene>
<dbReference type="CDD" id="cd01310">
    <property type="entry name" value="TatD_DNAse"/>
    <property type="match status" value="1"/>
</dbReference>
<dbReference type="SUPFAM" id="SSF51556">
    <property type="entry name" value="Metallo-dependent hydrolases"/>
    <property type="match status" value="1"/>
</dbReference>
<proteinExistence type="predicted"/>
<feature type="binding site" evidence="1">
    <location>
        <position position="231"/>
    </location>
    <ligand>
        <name>a divalent metal cation</name>
        <dbReference type="ChEBI" id="CHEBI:60240"/>
        <label>2</label>
    </ligand>
</feature>
<dbReference type="Gene3D" id="3.20.20.140">
    <property type="entry name" value="Metal-dependent hydrolases"/>
    <property type="match status" value="1"/>
</dbReference>
<dbReference type="Pfam" id="PF01026">
    <property type="entry name" value="TatD_DNase"/>
    <property type="match status" value="1"/>
</dbReference>
<dbReference type="PANTHER" id="PTHR46124">
    <property type="entry name" value="D-AMINOACYL-TRNA DEACYLASE"/>
    <property type="match status" value="1"/>
</dbReference>
<dbReference type="PANTHER" id="PTHR46124:SF2">
    <property type="entry name" value="D-AMINOACYL-TRNA DEACYLASE"/>
    <property type="match status" value="1"/>
</dbReference>
<dbReference type="GO" id="GO:0005829">
    <property type="term" value="C:cytosol"/>
    <property type="evidence" value="ECO:0007669"/>
    <property type="project" value="TreeGrafter"/>
</dbReference>
<feature type="binding site" evidence="1">
    <location>
        <position position="281"/>
    </location>
    <ligand>
        <name>a divalent metal cation</name>
        <dbReference type="ChEBI" id="CHEBI:60240"/>
        <label>1</label>
    </ligand>
</feature>
<organism evidence="2 3">
    <name type="scientific">Thermophilibacter provencensis</name>
    <dbReference type="NCBI Taxonomy" id="1852386"/>
    <lineage>
        <taxon>Bacteria</taxon>
        <taxon>Bacillati</taxon>
        <taxon>Actinomycetota</taxon>
        <taxon>Coriobacteriia</taxon>
        <taxon>Coriobacteriales</taxon>
        <taxon>Atopobiaceae</taxon>
        <taxon>Thermophilibacter</taxon>
    </lineage>
</organism>
<protein>
    <submittedName>
        <fullName evidence="2">TatD family hydrolase</fullName>
    </submittedName>
</protein>
<reference evidence="2" key="2">
    <citation type="submission" date="2021-09" db="EMBL/GenBank/DDBJ databases">
        <authorList>
            <person name="Gilroy R."/>
        </authorList>
    </citation>
    <scope>NUCLEOTIDE SEQUENCE</scope>
    <source>
        <strain evidence="2">CHK124-7917</strain>
    </source>
</reference>
<evidence type="ECO:0000313" key="2">
    <source>
        <dbReference type="EMBL" id="HJF45334.1"/>
    </source>
</evidence>
<dbReference type="AlphaFoldDB" id="A0A921GGB1"/>
<dbReference type="InterPro" id="IPR032466">
    <property type="entry name" value="Metal_Hydrolase"/>
</dbReference>
<name>A0A921GGB1_9ACTN</name>
<dbReference type="RefSeq" id="WP_274959124.1">
    <property type="nucleotide sequence ID" value="NZ_DYWQ01000090.1"/>
</dbReference>
<feature type="binding site" evidence="1">
    <location>
        <position position="198"/>
    </location>
    <ligand>
        <name>a divalent metal cation</name>
        <dbReference type="ChEBI" id="CHEBI:60240"/>
        <label>2</label>
    </ligand>
</feature>
<feature type="binding site" evidence="1">
    <location>
        <position position="161"/>
    </location>
    <ligand>
        <name>a divalent metal cation</name>
        <dbReference type="ChEBI" id="CHEBI:60240"/>
        <label>1</label>
    </ligand>
</feature>
<dbReference type="EMBL" id="DYWQ01000090">
    <property type="protein sequence ID" value="HJF45334.1"/>
    <property type="molecule type" value="Genomic_DNA"/>
</dbReference>
<dbReference type="GO" id="GO:0016788">
    <property type="term" value="F:hydrolase activity, acting on ester bonds"/>
    <property type="evidence" value="ECO:0007669"/>
    <property type="project" value="InterPro"/>
</dbReference>
<sequence length="336" mass="36194">MAQNVALDDLTLADGELFHNRKGEACPLPAPLAPLADTHGHLTSFRAHDPAMAIARAALAGVRLLVVPLDPIDDVPGKWESVPALLSWIDEQVELARACLAECAERGFVPPAFEGYDAPELVDNVRIVAGAHPFGAAQLDDGAMSRLRELLKSPRCAGVGEIGLDYGPNSKIAYPIQEEAFRRQLRVAHELGLPVQLHIRDAVGDIRCGAHRDAARILREEGVPETGCDLHCFTSDLRVMEMFTSLGCHIAFGGAATFSRSDEIRKAATFCAERFLLSETDSPYMAPVPLRGEECEPAMVAFTAALLADVREAGGRGSRQASYDALWGNACALFGR</sequence>
<keyword evidence="2" id="KW-0378">Hydrolase</keyword>